<dbReference type="AlphaFoldDB" id="A0A447S296"/>
<dbReference type="EMBL" id="LR134162">
    <property type="protein sequence ID" value="VEB06119.1"/>
    <property type="molecule type" value="Genomic_DNA"/>
</dbReference>
<dbReference type="Proteomes" id="UP000282433">
    <property type="component" value="Chromosome"/>
</dbReference>
<evidence type="ECO:0000313" key="2">
    <source>
        <dbReference type="Proteomes" id="UP000282433"/>
    </source>
</evidence>
<keyword evidence="1" id="KW-0547">Nucleotide-binding</keyword>
<protein>
    <submittedName>
        <fullName evidence="1">Inositol transport system ATP-binding protein</fullName>
    </submittedName>
</protein>
<proteinExistence type="predicted"/>
<reference evidence="1 2" key="1">
    <citation type="submission" date="2018-12" db="EMBL/GenBank/DDBJ databases">
        <authorList>
            <consortium name="Pathogen Informatics"/>
        </authorList>
    </citation>
    <scope>NUCLEOTIDE SEQUENCE [LARGE SCALE GENOMIC DNA]</scope>
    <source>
        <strain evidence="1 2">NCTC13635</strain>
    </source>
</reference>
<accession>A0A447S296</accession>
<organism evidence="1 2">
    <name type="scientific">Klebsiella pneumoniae</name>
    <dbReference type="NCBI Taxonomy" id="573"/>
    <lineage>
        <taxon>Bacteria</taxon>
        <taxon>Pseudomonadati</taxon>
        <taxon>Pseudomonadota</taxon>
        <taxon>Gammaproteobacteria</taxon>
        <taxon>Enterobacterales</taxon>
        <taxon>Enterobacteriaceae</taxon>
        <taxon>Klebsiella/Raoultella group</taxon>
        <taxon>Klebsiella</taxon>
        <taxon>Klebsiella pneumoniae complex</taxon>
    </lineage>
</organism>
<gene>
    <name evidence="1" type="ORF">NCTC13635_05758</name>
</gene>
<name>A0A447S296_KLEPN</name>
<sequence>MRSSVFRDGTWVGSKNTTEFTRQSLITQMVGPRINPAVSEI</sequence>
<keyword evidence="1" id="KW-0067">ATP-binding</keyword>
<evidence type="ECO:0000313" key="1">
    <source>
        <dbReference type="EMBL" id="VEB06119.1"/>
    </source>
</evidence>
<dbReference type="GO" id="GO:0005524">
    <property type="term" value="F:ATP binding"/>
    <property type="evidence" value="ECO:0007669"/>
    <property type="project" value="UniProtKB-KW"/>
</dbReference>